<dbReference type="PRINTS" id="PR00989">
    <property type="entry name" value="ADENOKINASE"/>
</dbReference>
<dbReference type="Gene3D" id="3.30.1110.10">
    <property type="match status" value="1"/>
</dbReference>
<protein>
    <recommendedName>
        <fullName evidence="4">adenosine kinase</fullName>
        <ecNumber evidence="4">2.7.1.20</ecNumber>
    </recommendedName>
</protein>
<keyword evidence="9" id="KW-0067">ATP-binding</keyword>
<evidence type="ECO:0000256" key="4">
    <source>
        <dbReference type="ARBA" id="ARBA00012119"/>
    </source>
</evidence>
<comment type="cofactor">
    <cofactor evidence="1">
        <name>Mg(2+)</name>
        <dbReference type="ChEBI" id="CHEBI:18420"/>
    </cofactor>
</comment>
<dbReference type="SUPFAM" id="SSF53613">
    <property type="entry name" value="Ribokinase-like"/>
    <property type="match status" value="1"/>
</dbReference>
<keyword evidence="6" id="KW-0660">Purine salvage</keyword>
<gene>
    <name evidence="11" type="ORF">QR685DRAFT_163814</name>
</gene>
<keyword evidence="5" id="KW-0808">Transferase</keyword>
<comment type="similarity">
    <text evidence="3">Belongs to the carbohydrate kinase PfkB family.</text>
</comment>
<evidence type="ECO:0000256" key="7">
    <source>
        <dbReference type="ARBA" id="ARBA00022741"/>
    </source>
</evidence>
<comment type="caution">
    <text evidence="11">The sequence shown here is derived from an EMBL/GenBank/DDBJ whole genome shotgun (WGS) entry which is preliminary data.</text>
</comment>
<keyword evidence="12" id="KW-1185">Reference proteome</keyword>
<proteinExistence type="inferred from homology"/>
<evidence type="ECO:0000313" key="12">
    <source>
        <dbReference type="Proteomes" id="UP001451303"/>
    </source>
</evidence>
<dbReference type="EC" id="2.7.1.20" evidence="4"/>
<evidence type="ECO:0000259" key="10">
    <source>
        <dbReference type="Pfam" id="PF00294"/>
    </source>
</evidence>
<evidence type="ECO:0000256" key="8">
    <source>
        <dbReference type="ARBA" id="ARBA00022777"/>
    </source>
</evidence>
<keyword evidence="7" id="KW-0547">Nucleotide-binding</keyword>
<evidence type="ECO:0000256" key="6">
    <source>
        <dbReference type="ARBA" id="ARBA00022726"/>
    </source>
</evidence>
<dbReference type="Gene3D" id="3.40.1190.20">
    <property type="match status" value="1"/>
</dbReference>
<accession>A0ABR3DMT2</accession>
<dbReference type="InterPro" id="IPR001805">
    <property type="entry name" value="Adenokinase"/>
</dbReference>
<evidence type="ECO:0000256" key="3">
    <source>
        <dbReference type="ARBA" id="ARBA00010688"/>
    </source>
</evidence>
<dbReference type="EMBL" id="JAVLET010000002">
    <property type="protein sequence ID" value="KAL0473136.1"/>
    <property type="molecule type" value="Genomic_DNA"/>
</dbReference>
<comment type="pathway">
    <text evidence="2">Purine metabolism; AMP biosynthesis via salvage pathway; AMP from adenosine: step 1/1.</text>
</comment>
<evidence type="ECO:0000256" key="5">
    <source>
        <dbReference type="ARBA" id="ARBA00022679"/>
    </source>
</evidence>
<keyword evidence="8 11" id="KW-0418">Kinase</keyword>
<feature type="domain" description="Carbohydrate kinase PfkB" evidence="10">
    <location>
        <begin position="134"/>
        <end position="448"/>
    </location>
</feature>
<dbReference type="GO" id="GO:0016301">
    <property type="term" value="F:kinase activity"/>
    <property type="evidence" value="ECO:0007669"/>
    <property type="project" value="UniProtKB-KW"/>
</dbReference>
<sequence>MFLTHPITRPQRIITGKLESLIGVSFAVGARRHDQPSAAAGASRSFYSTAPVNPFPAANPSTSNLVRGCDPAVGCFSLSASNLTPINNSFHTTTPSRFSIRSNSLSKMAATKDYRLLCLENPLLDIQAFGDEALLEKYGLKANDAILAEEKHQGLFEDLLQNYDAKLIAGGAAQNTARGAQYLLPPNSVVYLGGVGDDKYAAILHDAVKQAGLRVEYRVDPKISTGRCGVVITGHNRSMCTELGAANHYDLEHLKKPEVWSLVENAEVYYVGGYHFTVCPPAIMELAKQAASGNKPFILSLSAPFICQFFKEPLDASAPYWDYVIGNEGEAAAYAESHGLNTTDVKEIAKALANLPKENTQRKRVAIITQGTEPTIVAIQGEDEVKEYPVHSIDPAKINDTNGAGDAFAGGFAAGVVEGKSIEESIHMGQWLAKLSIQELGPSYPFPKQAYPGHN</sequence>
<evidence type="ECO:0000313" key="11">
    <source>
        <dbReference type="EMBL" id="KAL0473136.1"/>
    </source>
</evidence>
<dbReference type="PANTHER" id="PTHR45769:SF3">
    <property type="entry name" value="ADENOSINE KINASE"/>
    <property type="match status" value="1"/>
</dbReference>
<dbReference type="PANTHER" id="PTHR45769">
    <property type="entry name" value="ADENOSINE KINASE"/>
    <property type="match status" value="1"/>
</dbReference>
<reference evidence="11 12" key="1">
    <citation type="submission" date="2023-09" db="EMBL/GenBank/DDBJ databases">
        <title>Multi-omics analysis of a traditional fermented food reveals byproduct-associated fungal strains for waste-to-food upcycling.</title>
        <authorList>
            <consortium name="Lawrence Berkeley National Laboratory"/>
            <person name="Rekdal V.M."/>
            <person name="Villalobos-Escobedo J.M."/>
            <person name="Rodriguez-Valeron N."/>
            <person name="Garcia M.O."/>
            <person name="Vasquez D.P."/>
            <person name="Damayanti I."/>
            <person name="Sorensen P.M."/>
            <person name="Baidoo E.E."/>
            <person name="De Carvalho A.C."/>
            <person name="Riley R."/>
            <person name="Lipzen A."/>
            <person name="He G."/>
            <person name="Yan M."/>
            <person name="Haridas S."/>
            <person name="Daum C."/>
            <person name="Yoshinaga Y."/>
            <person name="Ng V."/>
            <person name="Grigoriev I.V."/>
            <person name="Munk R."/>
            <person name="Nuraida L."/>
            <person name="Wijaya C.H."/>
            <person name="Morales P.-C."/>
            <person name="Keasling J.D."/>
        </authorList>
    </citation>
    <scope>NUCLEOTIDE SEQUENCE [LARGE SCALE GENOMIC DNA]</scope>
    <source>
        <strain evidence="11 12">FGSC 2613</strain>
    </source>
</reference>
<name>A0ABR3DMT2_NEUIN</name>
<dbReference type="Proteomes" id="UP001451303">
    <property type="component" value="Unassembled WGS sequence"/>
</dbReference>
<dbReference type="Pfam" id="PF00294">
    <property type="entry name" value="PfkB"/>
    <property type="match status" value="1"/>
</dbReference>
<dbReference type="InterPro" id="IPR011611">
    <property type="entry name" value="PfkB_dom"/>
</dbReference>
<dbReference type="InterPro" id="IPR002173">
    <property type="entry name" value="Carboh/pur_kinase_PfkB_CS"/>
</dbReference>
<dbReference type="PROSITE" id="PS00584">
    <property type="entry name" value="PFKB_KINASES_2"/>
    <property type="match status" value="1"/>
</dbReference>
<evidence type="ECO:0000256" key="1">
    <source>
        <dbReference type="ARBA" id="ARBA00001946"/>
    </source>
</evidence>
<evidence type="ECO:0000256" key="9">
    <source>
        <dbReference type="ARBA" id="ARBA00022840"/>
    </source>
</evidence>
<evidence type="ECO:0000256" key="2">
    <source>
        <dbReference type="ARBA" id="ARBA00004801"/>
    </source>
</evidence>
<dbReference type="InterPro" id="IPR029056">
    <property type="entry name" value="Ribokinase-like"/>
</dbReference>
<organism evidence="11 12">
    <name type="scientific">Neurospora intermedia</name>
    <dbReference type="NCBI Taxonomy" id="5142"/>
    <lineage>
        <taxon>Eukaryota</taxon>
        <taxon>Fungi</taxon>
        <taxon>Dikarya</taxon>
        <taxon>Ascomycota</taxon>
        <taxon>Pezizomycotina</taxon>
        <taxon>Sordariomycetes</taxon>
        <taxon>Sordariomycetidae</taxon>
        <taxon>Sordariales</taxon>
        <taxon>Sordariaceae</taxon>
        <taxon>Neurospora</taxon>
    </lineage>
</organism>
<dbReference type="CDD" id="cd01168">
    <property type="entry name" value="adenosine_kinase"/>
    <property type="match status" value="1"/>
</dbReference>